<feature type="compositionally biased region" description="Polar residues" evidence="1">
    <location>
        <begin position="1"/>
        <end position="12"/>
    </location>
</feature>
<name>A0A840YDC1_9PROT</name>
<proteinExistence type="predicted"/>
<feature type="region of interest" description="Disordered" evidence="1">
    <location>
        <begin position="1"/>
        <end position="33"/>
    </location>
</feature>
<organism evidence="2 3">
    <name type="scientific">Neoroseomonas alkaliterrae</name>
    <dbReference type="NCBI Taxonomy" id="1452450"/>
    <lineage>
        <taxon>Bacteria</taxon>
        <taxon>Pseudomonadati</taxon>
        <taxon>Pseudomonadota</taxon>
        <taxon>Alphaproteobacteria</taxon>
        <taxon>Acetobacterales</taxon>
        <taxon>Acetobacteraceae</taxon>
        <taxon>Neoroseomonas</taxon>
    </lineage>
</organism>
<accession>A0A840YDC1</accession>
<evidence type="ECO:0000256" key="1">
    <source>
        <dbReference type="SAM" id="MobiDB-lite"/>
    </source>
</evidence>
<evidence type="ECO:0000313" key="3">
    <source>
        <dbReference type="Proteomes" id="UP000562254"/>
    </source>
</evidence>
<feature type="compositionally biased region" description="Basic and acidic residues" evidence="1">
    <location>
        <begin position="13"/>
        <end position="33"/>
    </location>
</feature>
<reference evidence="2 3" key="1">
    <citation type="submission" date="2020-08" db="EMBL/GenBank/DDBJ databases">
        <title>Genomic Encyclopedia of Type Strains, Phase IV (KMG-IV): sequencing the most valuable type-strain genomes for metagenomic binning, comparative biology and taxonomic classification.</title>
        <authorList>
            <person name="Goeker M."/>
        </authorList>
    </citation>
    <scope>NUCLEOTIDE SEQUENCE [LARGE SCALE GENOMIC DNA]</scope>
    <source>
        <strain evidence="2 3">DSM 25895</strain>
    </source>
</reference>
<protein>
    <submittedName>
        <fullName evidence="2">Uncharacterized protein</fullName>
    </submittedName>
</protein>
<dbReference type="EMBL" id="JACIJE010000023">
    <property type="protein sequence ID" value="MBB5691894.1"/>
    <property type="molecule type" value="Genomic_DNA"/>
</dbReference>
<evidence type="ECO:0000313" key="2">
    <source>
        <dbReference type="EMBL" id="MBB5691894.1"/>
    </source>
</evidence>
<dbReference type="AlphaFoldDB" id="A0A840YDC1"/>
<gene>
    <name evidence="2" type="ORF">FHS88_004055</name>
</gene>
<comment type="caution">
    <text evidence="2">The sequence shown here is derived from an EMBL/GenBank/DDBJ whole genome shotgun (WGS) entry which is preliminary data.</text>
</comment>
<keyword evidence="3" id="KW-1185">Reference proteome</keyword>
<dbReference type="Proteomes" id="UP000562254">
    <property type="component" value="Unassembled WGS sequence"/>
</dbReference>
<sequence length="33" mass="3423">MASSAQTGCQSISDDRRSSAAPLREEPSGARLS</sequence>